<dbReference type="GO" id="GO:0005737">
    <property type="term" value="C:cytoplasm"/>
    <property type="evidence" value="ECO:0007669"/>
    <property type="project" value="UniProtKB-ARBA"/>
</dbReference>
<evidence type="ECO:0000256" key="2">
    <source>
        <dbReference type="ARBA" id="ARBA00022490"/>
    </source>
</evidence>
<organism evidence="10 11">
    <name type="scientific">Capronia coronata CBS 617.96</name>
    <dbReference type="NCBI Taxonomy" id="1182541"/>
    <lineage>
        <taxon>Eukaryota</taxon>
        <taxon>Fungi</taxon>
        <taxon>Dikarya</taxon>
        <taxon>Ascomycota</taxon>
        <taxon>Pezizomycotina</taxon>
        <taxon>Eurotiomycetes</taxon>
        <taxon>Chaetothyriomycetidae</taxon>
        <taxon>Chaetothyriales</taxon>
        <taxon>Herpotrichiellaceae</taxon>
        <taxon>Capronia</taxon>
    </lineage>
</organism>
<dbReference type="EMBL" id="AMWN01000002">
    <property type="protein sequence ID" value="EXJ94738.1"/>
    <property type="molecule type" value="Genomic_DNA"/>
</dbReference>
<feature type="coiled-coil region" evidence="6">
    <location>
        <begin position="1062"/>
        <end position="1141"/>
    </location>
</feature>
<feature type="compositionally biased region" description="Basic and acidic residues" evidence="7">
    <location>
        <begin position="420"/>
        <end position="459"/>
    </location>
</feature>
<dbReference type="HOGENOM" id="CLU_002168_1_0_1"/>
<sequence length="1277" mass="146918">MAPYIDTPQTNNVSRVNNGSSLLGPLTSPEKSFAAPVEHGDLLSEMRSAKGHGMNLKTPRAGAPRDPLRLLPNGNQRRSEFTPVFGSGMKNNIARRLSSRKSGSFATPAHLRDGYTPAQQRLSDVSRLDGENTTSSAGNAVDYTPMPQQISSSAQSTPLAQLPGRDAPGLVNDGNMMTLREQENIIDKIEKENFGLKMKIHFLEDALSKRGNEFNHAALKENTDLKVNRITMQRELHKFKKNIAQAERDAEIYRLQLEEYKERIRRKQVDQHVRQELETLRAELQSRDDQIKHLEAEKERAVDQESTEVKRLKDELEDLQANLRDKDRAIDERDDQIDDLKLKASKESNEVATVEDELESARQEIEDLKQSLERAAAEAQEAKEIREEALDEKRRAEEDLDELRDEMANKSFTTKGLSRQLEEKANKLEDDYQELQERHDSVQAQLREKSESEKQLQQRLRDMEREGATDVRKLQQELEICQQQRDTLDRKLTNMTKQLETAEQELQVKVDEKDLLQTRHDALTKESAELQTDLDRAKDTVRDLEHALDEERQRSAQHDNILRTQHKQEIDILNEQIDGLHREVNAKDSDHAADLEEWEAQKHTLEAASRKAEEKAKGLQRTVDKLQDAQGTLSGREMNLQQALESENQRHQQEEKVLSKQIDDLQQDLAAKRGAADESRTELSNAREELRISIREQASLKEKVAELEEEIEVLQADIEQEHEFAQRVQQRHSSSADAQVQKMRQEKQSLQEELANVKLELRNARTAADATEKERDDLEAKLQAAQKSNDDTFNVDQEKRELKRLRVKLEKDVARLTSERDNLIEANQALEDEINAELERASEEENRLHAELESLRKQKLTGVDTKDRELLSSKNKISRLEGRITELEALLENQSKVLTSPAADVSGLKRDLADARNNETTLVRRETDLKAANRDLKMRVNDLERELHEAKLAQYKAKSPSVSPPPSNSKEMAKVRQDLVDAQAEIKVLSTENRDLKRTARRASTIEKELDDLQAVLRARTAEAETLNTRVTEQNDLVHALRDQLTRLRGDRDDVGNGSADIRKRDRLISDLKSELRRLREEHEGVNDLSMQLSVRDGEAQELKHQLRRLREERSLANKKADAVETELEMLQSRYENILEKLTSGKSSKDELREKEMKGLIKEIMWLKAKCKREERLRRDLAWSKGFLEQSEAMRVQCNQVDLRILGEMGVSLDSHKYEAELKPIQKLRAGVSAVIAAIRMSNMEEQWRDVRVIGEELKQMRTRRMKPRSRVRMLDI</sequence>
<feature type="region of interest" description="Disordered" evidence="7">
    <location>
        <begin position="127"/>
        <end position="161"/>
    </location>
</feature>
<evidence type="ECO:0000256" key="6">
    <source>
        <dbReference type="SAM" id="Coils"/>
    </source>
</evidence>
<keyword evidence="4 6" id="KW-0175">Coiled coil</keyword>
<keyword evidence="2" id="KW-0963">Cytoplasm</keyword>
<dbReference type="Proteomes" id="UP000019484">
    <property type="component" value="Unassembled WGS sequence"/>
</dbReference>
<comment type="subcellular location">
    <subcellularLocation>
        <location evidence="1">Cytoplasm</location>
        <location evidence="1">Cytoskeleton</location>
        <location evidence="1">Microtubule organizing center</location>
    </subcellularLocation>
</comment>
<dbReference type="Pfam" id="PF10495">
    <property type="entry name" value="PACT_coil_coil"/>
    <property type="match status" value="1"/>
</dbReference>
<evidence type="ECO:0000313" key="11">
    <source>
        <dbReference type="Proteomes" id="UP000019484"/>
    </source>
</evidence>
<dbReference type="OrthoDB" id="10255000at2759"/>
<dbReference type="PANTHER" id="PTHR43941:SF1">
    <property type="entry name" value="STRUCTURAL MAINTENANCE OF CHROMOSOMES PROTEIN 2"/>
    <property type="match status" value="1"/>
</dbReference>
<feature type="region of interest" description="Disordered" evidence="7">
    <location>
        <begin position="52"/>
        <end position="87"/>
    </location>
</feature>
<evidence type="ECO:0000256" key="3">
    <source>
        <dbReference type="ARBA" id="ARBA00022553"/>
    </source>
</evidence>
<feature type="coiled-coil region" evidence="6">
    <location>
        <begin position="926"/>
        <end position="1016"/>
    </location>
</feature>
<feature type="domain" description="Pericentrin/AKAP-450 centrosomal targeting" evidence="9">
    <location>
        <begin position="1170"/>
        <end position="1248"/>
    </location>
</feature>
<dbReference type="GO" id="GO:0007076">
    <property type="term" value="P:mitotic chromosome condensation"/>
    <property type="evidence" value="ECO:0007669"/>
    <property type="project" value="TreeGrafter"/>
</dbReference>
<dbReference type="GO" id="GO:0005815">
    <property type="term" value="C:microtubule organizing center"/>
    <property type="evidence" value="ECO:0007669"/>
    <property type="project" value="UniProtKB-SubCell"/>
</dbReference>
<dbReference type="InterPro" id="IPR019528">
    <property type="entry name" value="PACT_domain"/>
</dbReference>
<dbReference type="Pfam" id="PF07989">
    <property type="entry name" value="Cnn_1N"/>
    <property type="match status" value="1"/>
</dbReference>
<dbReference type="GeneID" id="19158031"/>
<feature type="region of interest" description="Disordered" evidence="7">
    <location>
        <begin position="1"/>
        <end position="32"/>
    </location>
</feature>
<comment type="caution">
    <text evidence="10">The sequence shown here is derived from an EMBL/GenBank/DDBJ whole genome shotgun (WGS) entry which is preliminary data.</text>
</comment>
<evidence type="ECO:0000256" key="5">
    <source>
        <dbReference type="ARBA" id="ARBA00023212"/>
    </source>
</evidence>
<keyword evidence="11" id="KW-1185">Reference proteome</keyword>
<name>W9YQ98_9EURO</name>
<evidence type="ECO:0000256" key="4">
    <source>
        <dbReference type="ARBA" id="ARBA00023054"/>
    </source>
</evidence>
<evidence type="ECO:0008006" key="12">
    <source>
        <dbReference type="Google" id="ProtNLM"/>
    </source>
</evidence>
<feature type="region of interest" description="Disordered" evidence="7">
    <location>
        <begin position="385"/>
        <end position="459"/>
    </location>
</feature>
<dbReference type="STRING" id="1182541.W9YQ98"/>
<accession>W9YQ98</accession>
<keyword evidence="3" id="KW-0597">Phosphoprotein</keyword>
<feature type="compositionally biased region" description="Polar residues" evidence="7">
    <location>
        <begin position="146"/>
        <end position="159"/>
    </location>
</feature>
<dbReference type="GO" id="GO:0003682">
    <property type="term" value="F:chromatin binding"/>
    <property type="evidence" value="ECO:0007669"/>
    <property type="project" value="TreeGrafter"/>
</dbReference>
<dbReference type="PANTHER" id="PTHR43941">
    <property type="entry name" value="STRUCTURAL MAINTENANCE OF CHROMOSOMES PROTEIN 2"/>
    <property type="match status" value="1"/>
</dbReference>
<evidence type="ECO:0000259" key="8">
    <source>
        <dbReference type="Pfam" id="PF07989"/>
    </source>
</evidence>
<gene>
    <name evidence="10" type="ORF">A1O1_03135</name>
</gene>
<protein>
    <recommendedName>
        <fullName evidence="12">Centrosomin N-terminal motif 1 domain-containing protein</fullName>
    </recommendedName>
</protein>
<dbReference type="AlphaFoldDB" id="W9YQ98"/>
<evidence type="ECO:0000256" key="1">
    <source>
        <dbReference type="ARBA" id="ARBA00004267"/>
    </source>
</evidence>
<evidence type="ECO:0000259" key="9">
    <source>
        <dbReference type="Pfam" id="PF10495"/>
    </source>
</evidence>
<dbReference type="GO" id="GO:0000796">
    <property type="term" value="C:condensin complex"/>
    <property type="evidence" value="ECO:0007669"/>
    <property type="project" value="TreeGrafter"/>
</dbReference>
<feature type="compositionally biased region" description="Polar residues" evidence="7">
    <location>
        <begin position="7"/>
        <end position="21"/>
    </location>
</feature>
<dbReference type="GO" id="GO:0000785">
    <property type="term" value="C:chromatin"/>
    <property type="evidence" value="ECO:0007669"/>
    <property type="project" value="TreeGrafter"/>
</dbReference>
<dbReference type="GO" id="GO:0000793">
    <property type="term" value="C:condensed chromosome"/>
    <property type="evidence" value="ECO:0007669"/>
    <property type="project" value="TreeGrafter"/>
</dbReference>
<keyword evidence="5" id="KW-0206">Cytoskeleton</keyword>
<reference evidence="10 11" key="1">
    <citation type="submission" date="2013-03" db="EMBL/GenBank/DDBJ databases">
        <title>The Genome Sequence of Capronia coronata CBS 617.96.</title>
        <authorList>
            <consortium name="The Broad Institute Genomics Platform"/>
            <person name="Cuomo C."/>
            <person name="de Hoog S."/>
            <person name="Gorbushina A."/>
            <person name="Walker B."/>
            <person name="Young S.K."/>
            <person name="Zeng Q."/>
            <person name="Gargeya S."/>
            <person name="Fitzgerald M."/>
            <person name="Haas B."/>
            <person name="Abouelleil A."/>
            <person name="Allen A.W."/>
            <person name="Alvarado L."/>
            <person name="Arachchi H.M."/>
            <person name="Berlin A.M."/>
            <person name="Chapman S.B."/>
            <person name="Gainer-Dewar J."/>
            <person name="Goldberg J."/>
            <person name="Griggs A."/>
            <person name="Gujja S."/>
            <person name="Hansen M."/>
            <person name="Howarth C."/>
            <person name="Imamovic A."/>
            <person name="Ireland A."/>
            <person name="Larimer J."/>
            <person name="McCowan C."/>
            <person name="Murphy C."/>
            <person name="Pearson M."/>
            <person name="Poon T.W."/>
            <person name="Priest M."/>
            <person name="Roberts A."/>
            <person name="Saif S."/>
            <person name="Shea T."/>
            <person name="Sisk P."/>
            <person name="Sykes S."/>
            <person name="Wortman J."/>
            <person name="Nusbaum C."/>
            <person name="Birren B."/>
        </authorList>
    </citation>
    <scope>NUCLEOTIDE SEQUENCE [LARGE SCALE GENOMIC DNA]</scope>
    <source>
        <strain evidence="10 11">CBS 617.96</strain>
    </source>
</reference>
<dbReference type="SUPFAM" id="SSF57997">
    <property type="entry name" value="Tropomyosin"/>
    <property type="match status" value="1"/>
</dbReference>
<dbReference type="eggNOG" id="ENOG502R0AV">
    <property type="taxonomic scope" value="Eukaryota"/>
</dbReference>
<dbReference type="InterPro" id="IPR012943">
    <property type="entry name" value="Cnn_1N"/>
</dbReference>
<evidence type="ECO:0000256" key="7">
    <source>
        <dbReference type="SAM" id="MobiDB-lite"/>
    </source>
</evidence>
<feature type="compositionally biased region" description="Basic and acidic residues" evidence="7">
    <location>
        <begin position="385"/>
        <end position="397"/>
    </location>
</feature>
<evidence type="ECO:0000313" key="10">
    <source>
        <dbReference type="EMBL" id="EXJ94738.1"/>
    </source>
</evidence>
<dbReference type="RefSeq" id="XP_007722232.1">
    <property type="nucleotide sequence ID" value="XM_007724042.1"/>
</dbReference>
<proteinExistence type="predicted"/>
<feature type="domain" description="Centrosomin N-terminal motif 1" evidence="8">
    <location>
        <begin position="178"/>
        <end position="250"/>
    </location>
</feature>